<dbReference type="EMBL" id="CP011770">
    <property type="protein sequence ID" value="AKM08842.1"/>
    <property type="molecule type" value="Genomic_DNA"/>
</dbReference>
<evidence type="ECO:0000313" key="5">
    <source>
        <dbReference type="EMBL" id="AKM08842.1"/>
    </source>
</evidence>
<dbReference type="FunFam" id="3.40.605.10:FF:000007">
    <property type="entry name" value="NAD/NADP-dependent betaine aldehyde dehydrogenase"/>
    <property type="match status" value="1"/>
</dbReference>
<dbReference type="Gene3D" id="3.40.605.10">
    <property type="entry name" value="Aldehyde Dehydrogenase, Chain A, domain 1"/>
    <property type="match status" value="1"/>
</dbReference>
<proteinExistence type="inferred from homology"/>
<dbReference type="KEGG" id="cna:AB433_00740"/>
<dbReference type="OrthoDB" id="9802947at2"/>
<name>A0A0G3XCC2_9SPHN</name>
<evidence type="ECO:0000313" key="6">
    <source>
        <dbReference type="Proteomes" id="UP000035287"/>
    </source>
</evidence>
<gene>
    <name evidence="5" type="ORF">AB433_00740</name>
</gene>
<evidence type="ECO:0000256" key="1">
    <source>
        <dbReference type="ARBA" id="ARBA00009986"/>
    </source>
</evidence>
<dbReference type="RefSeq" id="WP_047819539.1">
    <property type="nucleotide sequence ID" value="NZ_CP011770.1"/>
</dbReference>
<comment type="similarity">
    <text evidence="1 3">Belongs to the aldehyde dehydrogenase family.</text>
</comment>
<dbReference type="InterPro" id="IPR016161">
    <property type="entry name" value="Ald_DH/histidinol_DH"/>
</dbReference>
<dbReference type="STRING" id="1348774.AB433_00740"/>
<dbReference type="InterPro" id="IPR016163">
    <property type="entry name" value="Ald_DH_C"/>
</dbReference>
<keyword evidence="2 3" id="KW-0560">Oxidoreductase</keyword>
<evidence type="ECO:0000256" key="2">
    <source>
        <dbReference type="ARBA" id="ARBA00023002"/>
    </source>
</evidence>
<evidence type="ECO:0000259" key="4">
    <source>
        <dbReference type="Pfam" id="PF00171"/>
    </source>
</evidence>
<reference evidence="5 6" key="1">
    <citation type="submission" date="2015-06" db="EMBL/GenBank/DDBJ databases">
        <authorList>
            <person name="Zeng Y."/>
            <person name="Huang Y."/>
        </authorList>
    </citation>
    <scope>NUCLEOTIDE SEQUENCE [LARGE SCALE GENOMIC DNA]</scope>
    <source>
        <strain evidence="5 6">PQ-2</strain>
    </source>
</reference>
<dbReference type="PATRIC" id="fig|1348774.3.peg.157"/>
<dbReference type="InterPro" id="IPR016162">
    <property type="entry name" value="Ald_DH_N"/>
</dbReference>
<dbReference type="Proteomes" id="UP000035287">
    <property type="component" value="Chromosome"/>
</dbReference>
<organism evidence="5 6">
    <name type="scientific">Croceicoccus naphthovorans</name>
    <dbReference type="NCBI Taxonomy" id="1348774"/>
    <lineage>
        <taxon>Bacteria</taxon>
        <taxon>Pseudomonadati</taxon>
        <taxon>Pseudomonadota</taxon>
        <taxon>Alphaproteobacteria</taxon>
        <taxon>Sphingomonadales</taxon>
        <taxon>Erythrobacteraceae</taxon>
        <taxon>Croceicoccus</taxon>
    </lineage>
</organism>
<dbReference type="Pfam" id="PF00171">
    <property type="entry name" value="Aldedh"/>
    <property type="match status" value="1"/>
</dbReference>
<accession>A0A0G3XCC2</accession>
<evidence type="ECO:0000256" key="3">
    <source>
        <dbReference type="RuleBase" id="RU003345"/>
    </source>
</evidence>
<dbReference type="GO" id="GO:0016620">
    <property type="term" value="F:oxidoreductase activity, acting on the aldehyde or oxo group of donors, NAD or NADP as acceptor"/>
    <property type="evidence" value="ECO:0007669"/>
    <property type="project" value="InterPro"/>
</dbReference>
<dbReference type="AlphaFoldDB" id="A0A0G3XCC2"/>
<dbReference type="Gene3D" id="3.40.309.10">
    <property type="entry name" value="Aldehyde Dehydrogenase, Chain A, domain 2"/>
    <property type="match status" value="1"/>
</dbReference>
<dbReference type="SUPFAM" id="SSF53720">
    <property type="entry name" value="ALDH-like"/>
    <property type="match status" value="1"/>
</dbReference>
<dbReference type="PANTHER" id="PTHR11699">
    <property type="entry name" value="ALDEHYDE DEHYDROGENASE-RELATED"/>
    <property type="match status" value="1"/>
</dbReference>
<feature type="domain" description="Aldehyde dehydrogenase" evidence="4">
    <location>
        <begin position="17"/>
        <end position="478"/>
    </location>
</feature>
<dbReference type="PROSITE" id="PS00687">
    <property type="entry name" value="ALDEHYDE_DEHYDR_GLU"/>
    <property type="match status" value="1"/>
</dbReference>
<keyword evidence="6" id="KW-1185">Reference proteome</keyword>
<protein>
    <submittedName>
        <fullName evidence="5">Aldehyde dehydrogenase</fullName>
    </submittedName>
</protein>
<dbReference type="InterPro" id="IPR015590">
    <property type="entry name" value="Aldehyde_DH_dom"/>
</dbReference>
<dbReference type="InterPro" id="IPR029510">
    <property type="entry name" value="Ald_DH_CS_GLU"/>
</dbReference>
<sequence>MNGLTKSTRMLIGGELVESEGGAWMDAIDPATEDVIGRFPAGNDRDVAKAVDAADRAWPQWNAMGVAARAEAMRNFGRKILERADELLEVEVRDTGNTIAPMRGDVKHGVASIDYYAGLGYELKGETIPATPDNLHFTVREPYGVVARIVPFNHPVMFATARTAGALMAGNAVVVKPPETASLSALILSEIAREALPPGVFNIVTGTGAGVGAPLVRHPAVKRIAFIGSAGTGMAIQRMAAEVAVKHVTLELGGKNPMIVFPDVDPQSIIASAIAGMNFSWQGQSCGSTSRLLLHESIYDEVVAGLVERINAIRVGDPMDETSQMGAINSKVQYDKVLNYIEMAKREGATLLAGGQRPTGPGFEKGFWVRPTLFGDVTQDMRIANEEVFGPLLSVMKWSTFDQALEIANAVDLGLTASIWTNNIDDALGAARRVRAGYVWINSVGPHYPAMNYGGYKNSGTGREEGLEEMLSYTEQKVYNIALRR</sequence>
<dbReference type="FunFam" id="3.40.309.10:FF:000012">
    <property type="entry name" value="Betaine aldehyde dehydrogenase"/>
    <property type="match status" value="1"/>
</dbReference>